<dbReference type="RefSeq" id="WP_268755321.1">
    <property type="nucleotide sequence ID" value="NZ_CP113836.1"/>
</dbReference>
<sequence length="296" mass="31678">MNAVRVKTRLAALLSCACLLVTACGSAKAGTAVPNGEDAAAYVSAKFAKTLKSLSDQFGGIEDRKSVLDTFARFDDKKINSTVTAVQLGHPPARLAKNHSNRDSNEYLDTYHPANSPVEYMLLGPVYASLAPTHWVSMPYTAGDLSECFWAGAQEVCKMLGAVSDSIDQGRAAKSANSKADGSLELIADVTLGAFIDNRVVVFPNSILGQITAEMKAQALRTRIELDPKGRLTEIEMTGTISGGGHEVEIKEHYRLDGTASQNDLPKVPDPADVTVLPDSAAVSDFYARMGEIQNR</sequence>
<keyword evidence="1" id="KW-0732">Signal</keyword>
<evidence type="ECO:0008006" key="4">
    <source>
        <dbReference type="Google" id="ProtNLM"/>
    </source>
</evidence>
<name>A0ABY7AZI1_9PSEU</name>
<proteinExistence type="predicted"/>
<feature type="chain" id="PRO_5045347178" description="Lipoprotein" evidence="1">
    <location>
        <begin position="30"/>
        <end position="296"/>
    </location>
</feature>
<evidence type="ECO:0000313" key="2">
    <source>
        <dbReference type="EMBL" id="WAL65114.1"/>
    </source>
</evidence>
<dbReference type="PROSITE" id="PS51257">
    <property type="entry name" value="PROKAR_LIPOPROTEIN"/>
    <property type="match status" value="1"/>
</dbReference>
<reference evidence="2" key="1">
    <citation type="submission" date="2022-11" db="EMBL/GenBank/DDBJ databases">
        <authorList>
            <person name="Mo P."/>
        </authorList>
    </citation>
    <scope>NUCLEOTIDE SEQUENCE</scope>
    <source>
        <strain evidence="2">HUAS 11-8</strain>
    </source>
</reference>
<evidence type="ECO:0000313" key="3">
    <source>
        <dbReference type="Proteomes" id="UP001163203"/>
    </source>
</evidence>
<keyword evidence="3" id="KW-1185">Reference proteome</keyword>
<dbReference type="Proteomes" id="UP001163203">
    <property type="component" value="Chromosome"/>
</dbReference>
<gene>
    <name evidence="2" type="ORF">ORV05_30030</name>
</gene>
<accession>A0ABY7AZI1</accession>
<organism evidence="2 3">
    <name type="scientific">Amycolatopsis cynarae</name>
    <dbReference type="NCBI Taxonomy" id="2995223"/>
    <lineage>
        <taxon>Bacteria</taxon>
        <taxon>Bacillati</taxon>
        <taxon>Actinomycetota</taxon>
        <taxon>Actinomycetes</taxon>
        <taxon>Pseudonocardiales</taxon>
        <taxon>Pseudonocardiaceae</taxon>
        <taxon>Amycolatopsis</taxon>
    </lineage>
</organism>
<protein>
    <recommendedName>
        <fullName evidence="4">Lipoprotein</fullName>
    </recommendedName>
</protein>
<dbReference type="EMBL" id="CP113836">
    <property type="protein sequence ID" value="WAL65114.1"/>
    <property type="molecule type" value="Genomic_DNA"/>
</dbReference>
<feature type="signal peptide" evidence="1">
    <location>
        <begin position="1"/>
        <end position="29"/>
    </location>
</feature>
<evidence type="ECO:0000256" key="1">
    <source>
        <dbReference type="SAM" id="SignalP"/>
    </source>
</evidence>